<comment type="caution">
    <text evidence="1">The sequence shown here is derived from an EMBL/GenBank/DDBJ whole genome shotgun (WGS) entry which is preliminary data.</text>
</comment>
<dbReference type="AlphaFoldDB" id="A0A812IBQ9"/>
<evidence type="ECO:0000313" key="2">
    <source>
        <dbReference type="Proteomes" id="UP000604046"/>
    </source>
</evidence>
<proteinExistence type="predicted"/>
<reference evidence="1" key="1">
    <citation type="submission" date="2021-02" db="EMBL/GenBank/DDBJ databases">
        <authorList>
            <person name="Dougan E. K."/>
            <person name="Rhodes N."/>
            <person name="Thang M."/>
            <person name="Chan C."/>
        </authorList>
    </citation>
    <scope>NUCLEOTIDE SEQUENCE</scope>
</reference>
<evidence type="ECO:0000313" key="1">
    <source>
        <dbReference type="EMBL" id="CAE7032515.1"/>
    </source>
</evidence>
<dbReference type="Proteomes" id="UP000604046">
    <property type="component" value="Unassembled WGS sequence"/>
</dbReference>
<keyword evidence="2" id="KW-1185">Reference proteome</keyword>
<protein>
    <submittedName>
        <fullName evidence="1">Uncharacterized protein</fullName>
    </submittedName>
</protein>
<name>A0A812IBQ9_9DINO</name>
<gene>
    <name evidence="1" type="ORF">SNAT2548_LOCUS3913</name>
</gene>
<organism evidence="1 2">
    <name type="scientific">Symbiodinium natans</name>
    <dbReference type="NCBI Taxonomy" id="878477"/>
    <lineage>
        <taxon>Eukaryota</taxon>
        <taxon>Sar</taxon>
        <taxon>Alveolata</taxon>
        <taxon>Dinophyceae</taxon>
        <taxon>Suessiales</taxon>
        <taxon>Symbiodiniaceae</taxon>
        <taxon>Symbiodinium</taxon>
    </lineage>
</organism>
<sequence>MSTGDLRDALAELLGKLCTWKDLRTLESDSGSDSPSGLEHCLEGSLKADPCYYFAEMLLPGPSWFTPDCPQPPDHEDLRAYAVRNRVLPRGLKERVVLNALDAAPEDASARLREVWTDTVRKPLFYGYQLPPGEACLAAGFQRQGRRVAVMRAMVLAWRPSECQVVFCHADVKHHDCHVVVCGGLPHELVRQRIESLLCDYWQKAAKPKPMFEEFLELLFAKLSAPAPGSWEEEWWGNLVRPPSKDLLEAPTAQAPPEIVRTATTSRKKRCKTIKRSGLKIRPTRTAMAGG</sequence>
<dbReference type="EMBL" id="CAJNDS010000239">
    <property type="protein sequence ID" value="CAE7032515.1"/>
    <property type="molecule type" value="Genomic_DNA"/>
</dbReference>
<accession>A0A812IBQ9</accession>